<dbReference type="InterPro" id="IPR001128">
    <property type="entry name" value="Cyt_P450"/>
</dbReference>
<dbReference type="Gene3D" id="1.10.630.10">
    <property type="entry name" value="Cytochrome P450"/>
    <property type="match status" value="1"/>
</dbReference>
<gene>
    <name evidence="6" type="ORF">K7432_016524</name>
</gene>
<evidence type="ECO:0000313" key="6">
    <source>
        <dbReference type="EMBL" id="KAK9759939.1"/>
    </source>
</evidence>
<dbReference type="InterPro" id="IPR036396">
    <property type="entry name" value="Cyt_P450_sf"/>
</dbReference>
<organism evidence="6 7">
    <name type="scientific">Basidiobolus ranarum</name>
    <dbReference type="NCBI Taxonomy" id="34480"/>
    <lineage>
        <taxon>Eukaryota</taxon>
        <taxon>Fungi</taxon>
        <taxon>Fungi incertae sedis</taxon>
        <taxon>Zoopagomycota</taxon>
        <taxon>Entomophthoromycotina</taxon>
        <taxon>Basidiobolomycetes</taxon>
        <taxon>Basidiobolales</taxon>
        <taxon>Basidiobolaceae</taxon>
        <taxon>Basidiobolus</taxon>
    </lineage>
</organism>
<keyword evidence="5" id="KW-0503">Monooxygenase</keyword>
<reference evidence="6 7" key="1">
    <citation type="submission" date="2023-04" db="EMBL/GenBank/DDBJ databases">
        <title>Genome of Basidiobolus ranarum AG-B5.</title>
        <authorList>
            <person name="Stajich J.E."/>
            <person name="Carter-House D."/>
            <person name="Gryganskyi A."/>
        </authorList>
    </citation>
    <scope>NUCLEOTIDE SEQUENCE [LARGE SCALE GENOMIC DNA]</scope>
    <source>
        <strain evidence="6 7">AG-B5</strain>
    </source>
</reference>
<evidence type="ECO:0000313" key="7">
    <source>
        <dbReference type="Proteomes" id="UP001479436"/>
    </source>
</evidence>
<dbReference type="InterPro" id="IPR002401">
    <property type="entry name" value="Cyt_P450_E_grp-I"/>
</dbReference>
<dbReference type="PROSITE" id="PS00086">
    <property type="entry name" value="CYTOCHROME_P450"/>
    <property type="match status" value="1"/>
</dbReference>
<keyword evidence="5" id="KW-0349">Heme</keyword>
<proteinExistence type="inferred from homology"/>
<keyword evidence="4 5" id="KW-0408">Iron</keyword>
<evidence type="ECO:0000256" key="4">
    <source>
        <dbReference type="ARBA" id="ARBA00023004"/>
    </source>
</evidence>
<dbReference type="SUPFAM" id="SSF48264">
    <property type="entry name" value="Cytochrome P450"/>
    <property type="match status" value="1"/>
</dbReference>
<dbReference type="EMBL" id="JASJQH010002785">
    <property type="protein sequence ID" value="KAK9759939.1"/>
    <property type="molecule type" value="Genomic_DNA"/>
</dbReference>
<dbReference type="PRINTS" id="PR00385">
    <property type="entry name" value="P450"/>
</dbReference>
<protein>
    <recommendedName>
        <fullName evidence="8">Cytochrome P450</fullName>
    </recommendedName>
</protein>
<dbReference type="PRINTS" id="PR00463">
    <property type="entry name" value="EP450I"/>
</dbReference>
<keyword evidence="5" id="KW-0560">Oxidoreductase</keyword>
<comment type="similarity">
    <text evidence="2 5">Belongs to the cytochrome P450 family.</text>
</comment>
<dbReference type="Pfam" id="PF00067">
    <property type="entry name" value="p450"/>
    <property type="match status" value="1"/>
</dbReference>
<evidence type="ECO:0000256" key="2">
    <source>
        <dbReference type="ARBA" id="ARBA00010617"/>
    </source>
</evidence>
<evidence type="ECO:0000256" key="1">
    <source>
        <dbReference type="ARBA" id="ARBA00001971"/>
    </source>
</evidence>
<comment type="cofactor">
    <cofactor evidence="1">
        <name>heme</name>
        <dbReference type="ChEBI" id="CHEBI:30413"/>
    </cofactor>
</comment>
<sequence>MFSSSNGKDWKLRRGVVNPLFRLGWEPAKFGKVVLDLITSIDEADSTPELYQIMKFVALDTLGSVLYGFDFQAIRNPASEHVEVYFSAVDAASDIVYMLVPILDSFPIGRRTKDHQAVENFRQMLRDLALKKSLEIQNGSDEQKTQDILTVLVQAWLDKRLELEEIIDEMSVFLLAGHDTTANSLTCAIYLLAKHKDIQVKVRDEVARAFRAHTSTKEIPSTAEIKSLEYLDAVIKETLRLYPSAPLLPTRTAARNTTIGDVPVPKGALVTLNIYALHRSDEYWENPNEFDPDRWLTPEGRLRDLPAWNPFSGGERTCVGQGFSVMEMKITLSMLVRRYQLQVPDDSPHSDEIQFKSTLLLHPRDLFVKFILLNE</sequence>
<dbReference type="PANTHER" id="PTHR24305:SF166">
    <property type="entry name" value="CYTOCHROME P450 12A4, MITOCHONDRIAL-RELATED"/>
    <property type="match status" value="1"/>
</dbReference>
<dbReference type="Proteomes" id="UP001479436">
    <property type="component" value="Unassembled WGS sequence"/>
</dbReference>
<accession>A0ABR2WEK4</accession>
<evidence type="ECO:0008006" key="8">
    <source>
        <dbReference type="Google" id="ProtNLM"/>
    </source>
</evidence>
<keyword evidence="7" id="KW-1185">Reference proteome</keyword>
<dbReference type="InterPro" id="IPR050121">
    <property type="entry name" value="Cytochrome_P450_monoxygenase"/>
</dbReference>
<evidence type="ECO:0000256" key="3">
    <source>
        <dbReference type="ARBA" id="ARBA00022723"/>
    </source>
</evidence>
<keyword evidence="3 5" id="KW-0479">Metal-binding</keyword>
<comment type="caution">
    <text evidence="6">The sequence shown here is derived from an EMBL/GenBank/DDBJ whole genome shotgun (WGS) entry which is preliminary data.</text>
</comment>
<evidence type="ECO:0000256" key="5">
    <source>
        <dbReference type="RuleBase" id="RU000461"/>
    </source>
</evidence>
<dbReference type="InterPro" id="IPR017972">
    <property type="entry name" value="Cyt_P450_CS"/>
</dbReference>
<name>A0ABR2WEK4_9FUNG</name>
<dbReference type="PANTHER" id="PTHR24305">
    <property type="entry name" value="CYTOCHROME P450"/>
    <property type="match status" value="1"/>
</dbReference>